<reference evidence="1" key="1">
    <citation type="submission" date="2021-02" db="EMBL/GenBank/DDBJ databases">
        <authorList>
            <person name="Nowell W R."/>
        </authorList>
    </citation>
    <scope>NUCLEOTIDE SEQUENCE</scope>
</reference>
<proteinExistence type="predicted"/>
<dbReference type="EMBL" id="CAJOBR010052106">
    <property type="protein sequence ID" value="CAF5053288.1"/>
    <property type="molecule type" value="Genomic_DNA"/>
</dbReference>
<accession>A0A822CTP7</accession>
<name>A0A822CTP7_9BILA</name>
<dbReference type="Proteomes" id="UP000663848">
    <property type="component" value="Unassembled WGS sequence"/>
</dbReference>
<evidence type="ECO:0000313" key="2">
    <source>
        <dbReference type="Proteomes" id="UP000663848"/>
    </source>
</evidence>
<protein>
    <submittedName>
        <fullName evidence="1">Uncharacterized protein</fullName>
    </submittedName>
</protein>
<sequence>EKNDEYRHQLRFQTCHVTDYSLAMEFTIEKFIQHEFMSQHLEYDCQITLVLYHFIDEILKCHFSNENPNIKQVRFDEKQQTKGKFYFKSNLINIFFVV</sequence>
<comment type="caution">
    <text evidence="1">The sequence shown here is derived from an EMBL/GenBank/DDBJ whole genome shotgun (WGS) entry which is preliminary data.</text>
</comment>
<dbReference type="AlphaFoldDB" id="A0A822CTP7"/>
<evidence type="ECO:0000313" key="1">
    <source>
        <dbReference type="EMBL" id="CAF5053288.1"/>
    </source>
</evidence>
<feature type="non-terminal residue" evidence="1">
    <location>
        <position position="1"/>
    </location>
</feature>
<organism evidence="1 2">
    <name type="scientific">Rotaria socialis</name>
    <dbReference type="NCBI Taxonomy" id="392032"/>
    <lineage>
        <taxon>Eukaryota</taxon>
        <taxon>Metazoa</taxon>
        <taxon>Spiralia</taxon>
        <taxon>Gnathifera</taxon>
        <taxon>Rotifera</taxon>
        <taxon>Eurotatoria</taxon>
        <taxon>Bdelloidea</taxon>
        <taxon>Philodinida</taxon>
        <taxon>Philodinidae</taxon>
        <taxon>Rotaria</taxon>
    </lineage>
</organism>
<gene>
    <name evidence="1" type="ORF">QYT958_LOCUS42191</name>
</gene>